<reference evidence="2" key="1">
    <citation type="journal article" date="2019" name="Int. J. Syst. Evol. Microbiol.">
        <title>The Global Catalogue of Microorganisms (GCM) 10K type strain sequencing project: providing services to taxonomists for standard genome sequencing and annotation.</title>
        <authorList>
            <consortium name="The Broad Institute Genomics Platform"/>
            <consortium name="The Broad Institute Genome Sequencing Center for Infectious Disease"/>
            <person name="Wu L."/>
            <person name="Ma J."/>
        </authorList>
    </citation>
    <scope>NUCLEOTIDE SEQUENCE [LARGE SCALE GENOMIC DNA]</scope>
    <source>
        <strain evidence="2">CECT 7297</strain>
    </source>
</reference>
<evidence type="ECO:0008006" key="3">
    <source>
        <dbReference type="Google" id="ProtNLM"/>
    </source>
</evidence>
<keyword evidence="2" id="KW-1185">Reference proteome</keyword>
<dbReference type="InterPro" id="IPR008969">
    <property type="entry name" value="CarboxyPept-like_regulatory"/>
</dbReference>
<dbReference type="Proteomes" id="UP001595798">
    <property type="component" value="Unassembled WGS sequence"/>
</dbReference>
<organism evidence="1 2">
    <name type="scientific">Marinobacter lacisalsi</name>
    <dbReference type="NCBI Taxonomy" id="475979"/>
    <lineage>
        <taxon>Bacteria</taxon>
        <taxon>Pseudomonadati</taxon>
        <taxon>Pseudomonadota</taxon>
        <taxon>Gammaproteobacteria</taxon>
        <taxon>Pseudomonadales</taxon>
        <taxon>Marinobacteraceae</taxon>
        <taxon>Marinobacter</taxon>
    </lineage>
</organism>
<accession>A0ABV8QKX2</accession>
<evidence type="ECO:0000313" key="1">
    <source>
        <dbReference type="EMBL" id="MFC4260990.1"/>
    </source>
</evidence>
<dbReference type="SUPFAM" id="SSF49464">
    <property type="entry name" value="Carboxypeptidase regulatory domain-like"/>
    <property type="match status" value="1"/>
</dbReference>
<dbReference type="Gene3D" id="2.60.40.1120">
    <property type="entry name" value="Carboxypeptidase-like, regulatory domain"/>
    <property type="match status" value="1"/>
</dbReference>
<dbReference type="EMBL" id="JBHSDI010000062">
    <property type="protein sequence ID" value="MFC4260990.1"/>
    <property type="molecule type" value="Genomic_DNA"/>
</dbReference>
<gene>
    <name evidence="1" type="ORF">ACFOZ5_18370</name>
</gene>
<proteinExistence type="predicted"/>
<comment type="caution">
    <text evidence="1">The sequence shown here is derived from an EMBL/GenBank/DDBJ whole genome shotgun (WGS) entry which is preliminary data.</text>
</comment>
<evidence type="ECO:0000313" key="2">
    <source>
        <dbReference type="Proteomes" id="UP001595798"/>
    </source>
</evidence>
<dbReference type="RefSeq" id="WP_379890075.1">
    <property type="nucleotide sequence ID" value="NZ_JBHSDI010000062.1"/>
</dbReference>
<protein>
    <recommendedName>
        <fullName evidence="3">Carboxypeptidase regulatory-like domain-containing protein</fullName>
    </recommendedName>
</protein>
<sequence>MSVHTDTVLQRQALIVGRLLDQATGAPVSTSAELTLGYKRSDQSEYRPCPLASRLDADGHFVFSTDQADLFAQLTPTPDFDFRLQASAASYQASTHDFSLPGTDLTPATETVTLSGATYDMPRLSGPLINLSLTLAPEPLRLAGQVLEDGDPETPLAGAQVQVTAPETRPAVETDSRGYFAIDNMPLERQVTLTLSHGGSERTTAVVLDYSRPVVHRTFAF</sequence>
<name>A0ABV8QKX2_9GAMM</name>